<dbReference type="SUPFAM" id="SSF58104">
    <property type="entry name" value="Methyl-accepting chemotaxis protein (MCP) signaling domain"/>
    <property type="match status" value="1"/>
</dbReference>
<organism evidence="13 14">
    <name type="scientific">Pseudomonas trivialis</name>
    <dbReference type="NCBI Taxonomy" id="200450"/>
    <lineage>
        <taxon>Bacteria</taxon>
        <taxon>Pseudomonadati</taxon>
        <taxon>Pseudomonadota</taxon>
        <taxon>Gammaproteobacteria</taxon>
        <taxon>Pseudomonadales</taxon>
        <taxon>Pseudomonadaceae</taxon>
        <taxon>Pseudomonas</taxon>
    </lineage>
</organism>
<dbReference type="Proteomes" id="UP000036608">
    <property type="component" value="Chromosome"/>
</dbReference>
<dbReference type="AlphaFoldDB" id="A0A0H5AM37"/>
<evidence type="ECO:0000256" key="7">
    <source>
        <dbReference type="ARBA" id="ARBA00023224"/>
    </source>
</evidence>
<dbReference type="PANTHER" id="PTHR32089">
    <property type="entry name" value="METHYL-ACCEPTING CHEMOTAXIS PROTEIN MCPB"/>
    <property type="match status" value="1"/>
</dbReference>
<keyword evidence="6 10" id="KW-0472">Membrane</keyword>
<dbReference type="GO" id="GO:0005886">
    <property type="term" value="C:plasma membrane"/>
    <property type="evidence" value="ECO:0007669"/>
    <property type="project" value="UniProtKB-SubCell"/>
</dbReference>
<evidence type="ECO:0000256" key="3">
    <source>
        <dbReference type="ARBA" id="ARBA00022481"/>
    </source>
</evidence>
<dbReference type="Pfam" id="PF00015">
    <property type="entry name" value="MCPsignal"/>
    <property type="match status" value="1"/>
</dbReference>
<dbReference type="Gene3D" id="1.10.287.950">
    <property type="entry name" value="Methyl-accepting chemotaxis protein"/>
    <property type="match status" value="1"/>
</dbReference>
<dbReference type="Pfam" id="PF00672">
    <property type="entry name" value="HAMP"/>
    <property type="match status" value="1"/>
</dbReference>
<evidence type="ECO:0000256" key="1">
    <source>
        <dbReference type="ARBA" id="ARBA00004651"/>
    </source>
</evidence>
<dbReference type="SMART" id="SM00283">
    <property type="entry name" value="MA"/>
    <property type="match status" value="1"/>
</dbReference>
<dbReference type="Pfam" id="PF08376">
    <property type="entry name" value="NIT"/>
    <property type="match status" value="1"/>
</dbReference>
<evidence type="ECO:0000256" key="9">
    <source>
        <dbReference type="PROSITE-ProRule" id="PRU00284"/>
    </source>
</evidence>
<dbReference type="FunFam" id="1.10.287.950:FF:000001">
    <property type="entry name" value="Methyl-accepting chemotaxis sensory transducer"/>
    <property type="match status" value="1"/>
</dbReference>
<dbReference type="EMBL" id="CP011507">
    <property type="protein sequence ID" value="AKS05167.1"/>
    <property type="molecule type" value="Genomic_DNA"/>
</dbReference>
<keyword evidence="5 10" id="KW-1133">Transmembrane helix</keyword>
<evidence type="ECO:0000256" key="2">
    <source>
        <dbReference type="ARBA" id="ARBA00022475"/>
    </source>
</evidence>
<dbReference type="InterPro" id="IPR004089">
    <property type="entry name" value="MCPsignal_dom"/>
</dbReference>
<feature type="domain" description="Methyl-accepting transducer" evidence="11">
    <location>
        <begin position="380"/>
        <end position="616"/>
    </location>
</feature>
<protein>
    <submittedName>
        <fullName evidence="13">Chemotaxis protein</fullName>
    </submittedName>
</protein>
<comment type="similarity">
    <text evidence="8">Belongs to the methyl-accepting chemotaxis (MCP) protein family.</text>
</comment>
<dbReference type="PROSITE" id="PS50111">
    <property type="entry name" value="CHEMOTAXIS_TRANSDUC_2"/>
    <property type="match status" value="1"/>
</dbReference>
<reference evidence="14" key="2">
    <citation type="submission" date="2015-05" db="EMBL/GenBank/DDBJ databases">
        <authorList>
            <person name="Swarnkar M.K."/>
            <person name="Vyas P."/>
            <person name="Rahi P."/>
            <person name="Thakur R."/>
            <person name="Thakur N."/>
            <person name="Singh A.K."/>
            <person name="Gulati A."/>
        </authorList>
    </citation>
    <scope>NUCLEOTIDE SEQUENCE [LARGE SCALE GENOMIC DNA]</scope>
    <source>
        <strain evidence="14">745</strain>
    </source>
</reference>
<dbReference type="GO" id="GO:0006935">
    <property type="term" value="P:chemotaxis"/>
    <property type="evidence" value="ECO:0007669"/>
    <property type="project" value="UniProtKB-ARBA"/>
</dbReference>
<evidence type="ECO:0000256" key="5">
    <source>
        <dbReference type="ARBA" id="ARBA00022989"/>
    </source>
</evidence>
<dbReference type="InterPro" id="IPR013587">
    <property type="entry name" value="Nitrate/nitrite_sensing"/>
</dbReference>
<dbReference type="OrthoDB" id="2489132at2"/>
<dbReference type="GO" id="GO:0007165">
    <property type="term" value="P:signal transduction"/>
    <property type="evidence" value="ECO:0007669"/>
    <property type="project" value="UniProtKB-KW"/>
</dbReference>
<dbReference type="PANTHER" id="PTHR32089:SF112">
    <property type="entry name" value="LYSOZYME-LIKE PROTEIN-RELATED"/>
    <property type="match status" value="1"/>
</dbReference>
<evidence type="ECO:0000259" key="11">
    <source>
        <dbReference type="PROSITE" id="PS50111"/>
    </source>
</evidence>
<evidence type="ECO:0000313" key="14">
    <source>
        <dbReference type="Proteomes" id="UP000036608"/>
    </source>
</evidence>
<comment type="subcellular location">
    <subcellularLocation>
        <location evidence="1">Cell membrane</location>
        <topology evidence="1">Multi-pass membrane protein</topology>
    </subcellularLocation>
</comment>
<dbReference type="CDD" id="cd11386">
    <property type="entry name" value="MCP_signal"/>
    <property type="match status" value="1"/>
</dbReference>
<feature type="domain" description="HAMP" evidence="12">
    <location>
        <begin position="323"/>
        <end position="375"/>
    </location>
</feature>
<evidence type="ECO:0000256" key="10">
    <source>
        <dbReference type="SAM" id="Phobius"/>
    </source>
</evidence>
<keyword evidence="2" id="KW-1003">Cell membrane</keyword>
<sequence length="653" mass="70951">MLKNAPLRLKLLLILLLPMLGFLTLAGVFVVDNYKTLRDMNTTVAASATAQKLSQLITTLQRERGASGVFLGSDGKSMGERMVQMRRDSSAAVEVVRSLSASGSANLDNVLRALDQLPAVRAQVDKLSINSTESGTRYTQIIEVLMGYTHSLEASVNNATIVYALGALNQFIEMKERAGRERVVLGLVFNQGHFDEALLSRFSRNLGEFGAYYDAFRRKAPVASLQQFDMQMQKPAAVEVGKLQRLAFEVPMGQELGIKPEAWFETATQRIDLMSQVEEALSQSVSNLAMHTRDDASRALWLTVSAVIVSLLAVAVLSYLIIRMIDSAVRDLNRVLNDLAERDLTARATYESKDEFGQISRNLNRMAQEISGIVQEIGNATAQVATAAEESSAVTIQTSQSVEQQRQSTELVATAINQMSATVREVAHSTNDAAQMSQQVNANTTQGRIEIESTIALIRQLSGQAEQTALIIGDLKHESDGISSVLDVIRGIAEQTNLLALNAAIEAARAGDHGRGFAVVASEVRVLAQKTQESTGSIQRMISNLQIGSDRATTSMQETLGKAQDGAIKVERAGELLLEIAEGVARISDRNIQIASAAEEQSAVSEDINRNVNEINDLVIQVSAGAEQTAITSQELARLAEHQQRLVNRFKVA</sequence>
<keyword evidence="4 10" id="KW-0812">Transmembrane</keyword>
<accession>A0A0H5AM37</accession>
<reference evidence="13 14" key="1">
    <citation type="journal article" date="2015" name="Genome Announc.">
        <title>Complete Genome Sequence of the Rhizobacterium Pseudomonas trivialis Strain IHBB745 with Multiple Plant Growth-Promoting Activities and Tolerance to Desiccation and Alkalinity.</title>
        <authorList>
            <person name="Gulati A."/>
            <person name="Swarnkar M.K."/>
            <person name="Vyas P."/>
            <person name="Rahi P."/>
            <person name="Thakur R."/>
            <person name="Thakur N."/>
            <person name="Singh A.K."/>
        </authorList>
    </citation>
    <scope>NUCLEOTIDE SEQUENCE [LARGE SCALE GENOMIC DNA]</scope>
    <source>
        <strain evidence="14">745</strain>
    </source>
</reference>
<evidence type="ECO:0000256" key="4">
    <source>
        <dbReference type="ARBA" id="ARBA00022692"/>
    </source>
</evidence>
<name>A0A0H5AM37_9PSED</name>
<keyword evidence="7 9" id="KW-0807">Transducer</keyword>
<dbReference type="PROSITE" id="PS50885">
    <property type="entry name" value="HAMP"/>
    <property type="match status" value="1"/>
</dbReference>
<dbReference type="RefSeq" id="WP_049708903.1">
    <property type="nucleotide sequence ID" value="NZ_CP011507.1"/>
</dbReference>
<dbReference type="InterPro" id="IPR003660">
    <property type="entry name" value="HAMP_dom"/>
</dbReference>
<dbReference type="CDD" id="cd06225">
    <property type="entry name" value="HAMP"/>
    <property type="match status" value="1"/>
</dbReference>
<evidence type="ECO:0000259" key="12">
    <source>
        <dbReference type="PROSITE" id="PS50885"/>
    </source>
</evidence>
<evidence type="ECO:0000256" key="8">
    <source>
        <dbReference type="ARBA" id="ARBA00029447"/>
    </source>
</evidence>
<gene>
    <name evidence="13" type="ORF">AA957_03240</name>
</gene>
<feature type="transmembrane region" description="Helical" evidence="10">
    <location>
        <begin position="299"/>
        <end position="322"/>
    </location>
</feature>
<dbReference type="PATRIC" id="fig|200450.3.peg.687"/>
<keyword evidence="3" id="KW-0488">Methylation</keyword>
<evidence type="ECO:0000313" key="13">
    <source>
        <dbReference type="EMBL" id="AKS05167.1"/>
    </source>
</evidence>
<dbReference type="KEGG" id="ptv:AA957_03240"/>
<evidence type="ECO:0000256" key="6">
    <source>
        <dbReference type="ARBA" id="ARBA00023136"/>
    </source>
</evidence>
<dbReference type="SMART" id="SM00304">
    <property type="entry name" value="HAMP"/>
    <property type="match status" value="2"/>
</dbReference>
<proteinExistence type="inferred from homology"/>